<feature type="domain" description="Plasmid replication protein C N-terminal" evidence="3">
    <location>
        <begin position="5"/>
        <end position="145"/>
    </location>
</feature>
<evidence type="ECO:0000259" key="3">
    <source>
        <dbReference type="Pfam" id="PF03428"/>
    </source>
</evidence>
<evidence type="ECO:0000256" key="2">
    <source>
        <dbReference type="SAM" id="MobiDB-lite"/>
    </source>
</evidence>
<sequence>MQGACDRWELLSLVQELRKELGLSDRDIMVLRAHLSVLPEGPLRMGEVNLSFMKVQDILKRACGMDERRFREGELNLHRAGLILRNLSSNFRRYPERDASGRIIGGYGIDLNPLLTRRTKLLALRDQLSSERRVLRQKRNSLSARFQTLVRNLIGTGGELPSGVFELKQKLRNALRRKSTTLADLEALDAEVAHLDGPPSPSAQTYSSVEAEDPALAEGPDSAVVEVPSATIPTPNSDNNITRLEPTKAEGGGGGFIRHIESEPKKEIQERARSFEPYAVQAIWRSTKTLQQYYPEPPRREREAAGLLIDFSSYLGLGQQVVIKALSIFGWEYLIEVIDYLAERVDRLKHPEGYLCTMIKCFERGEPVAGGSVLPARLQRNHVAV</sequence>
<comment type="caution">
    <text evidence="4">The sequence shown here is derived from an EMBL/GenBank/DDBJ whole genome shotgun (WGS) entry which is preliminary data.</text>
</comment>
<dbReference type="AlphaFoldDB" id="A0A0F9TZ11"/>
<dbReference type="Pfam" id="PF03428">
    <property type="entry name" value="RP-C"/>
    <property type="match status" value="1"/>
</dbReference>
<dbReference type="EMBL" id="LAZR01000150">
    <property type="protein sequence ID" value="KKN86240.1"/>
    <property type="molecule type" value="Genomic_DNA"/>
</dbReference>
<keyword evidence="1" id="KW-0175">Coiled coil</keyword>
<proteinExistence type="predicted"/>
<evidence type="ECO:0000256" key="1">
    <source>
        <dbReference type="SAM" id="Coils"/>
    </source>
</evidence>
<feature type="coiled-coil region" evidence="1">
    <location>
        <begin position="125"/>
        <end position="188"/>
    </location>
</feature>
<evidence type="ECO:0000313" key="4">
    <source>
        <dbReference type="EMBL" id="KKN86240.1"/>
    </source>
</evidence>
<name>A0A0F9TZ11_9ZZZZ</name>
<organism evidence="4">
    <name type="scientific">marine sediment metagenome</name>
    <dbReference type="NCBI Taxonomy" id="412755"/>
    <lineage>
        <taxon>unclassified sequences</taxon>
        <taxon>metagenomes</taxon>
        <taxon>ecological metagenomes</taxon>
    </lineage>
</organism>
<feature type="compositionally biased region" description="Polar residues" evidence="2">
    <location>
        <begin position="231"/>
        <end position="242"/>
    </location>
</feature>
<dbReference type="InterPro" id="IPR005090">
    <property type="entry name" value="RepC_N"/>
</dbReference>
<gene>
    <name evidence="4" type="ORF">LCGC14_0271090</name>
</gene>
<reference evidence="4" key="1">
    <citation type="journal article" date="2015" name="Nature">
        <title>Complex archaea that bridge the gap between prokaryotes and eukaryotes.</title>
        <authorList>
            <person name="Spang A."/>
            <person name="Saw J.H."/>
            <person name="Jorgensen S.L."/>
            <person name="Zaremba-Niedzwiedzka K."/>
            <person name="Martijn J."/>
            <person name="Lind A.E."/>
            <person name="van Eijk R."/>
            <person name="Schleper C."/>
            <person name="Guy L."/>
            <person name="Ettema T.J."/>
        </authorList>
    </citation>
    <scope>NUCLEOTIDE SEQUENCE</scope>
</reference>
<protein>
    <recommendedName>
        <fullName evidence="3">Plasmid replication protein C N-terminal domain-containing protein</fullName>
    </recommendedName>
</protein>
<feature type="region of interest" description="Disordered" evidence="2">
    <location>
        <begin position="193"/>
        <end position="256"/>
    </location>
</feature>
<accession>A0A0F9TZ11</accession>